<dbReference type="EMBL" id="GU071094">
    <property type="protein sequence ID" value="ADO97202.1"/>
    <property type="molecule type" value="Genomic_DNA"/>
</dbReference>
<dbReference type="KEGG" id="vg:10327480"/>
<dbReference type="Pfam" id="PF11360">
    <property type="entry name" value="DUF3110"/>
    <property type="match status" value="1"/>
</dbReference>
<proteinExistence type="predicted"/>
<dbReference type="OrthoDB" id="26184at10239"/>
<reference evidence="1 2" key="1">
    <citation type="journal article" date="2010" name="Environ. Microbiol.">
        <title>Genomic analysis of oceanic cyanobacterial myoviruses compared with T4-like myoviruses from diverse hosts and environments.</title>
        <authorList>
            <person name="Sullivan M.B."/>
            <person name="Huang K.H."/>
            <person name="Ignacio-Espinoza J.C."/>
            <person name="Berlin A.M."/>
            <person name="Kelly L."/>
            <person name="Weigele P.R."/>
            <person name="DeFrancesco A.S."/>
            <person name="Kern S.E."/>
            <person name="Thompson L.R."/>
            <person name="Young S."/>
            <person name="Yandava C."/>
            <person name="Fu R."/>
            <person name="Krastins B."/>
            <person name="Chase M."/>
            <person name="Sarracino D."/>
            <person name="Osburne M.S."/>
            <person name="Henn M.R."/>
            <person name="Chisholm S.W."/>
        </authorList>
    </citation>
    <scope>NUCLEOTIDE SEQUENCE [LARGE SCALE GENOMIC DNA]</scope>
    <source>
        <strain evidence="1">6501-1</strain>
    </source>
</reference>
<keyword evidence="2" id="KW-1185">Reference proteome</keyword>
<gene>
    <name evidence="1" type="ORF">SSM1_148</name>
</gene>
<sequence>MFIITDEKTGGVYATKNKDKKKIVQVFEQSDDAERYIAYLEAEDYPDKLEVMEVDTDIVAMNCDNYGYNYAIVGANELLIPPCD</sequence>
<protein>
    <submittedName>
        <fullName evidence="1">Uncharacterized protein</fullName>
    </submittedName>
</protein>
<evidence type="ECO:0000313" key="2">
    <source>
        <dbReference type="Proteomes" id="UP000006523"/>
    </source>
</evidence>
<dbReference type="Proteomes" id="UP000006523">
    <property type="component" value="Segment"/>
</dbReference>
<dbReference type="RefSeq" id="YP_004323039.1">
    <property type="nucleotide sequence ID" value="NC_015282.1"/>
</dbReference>
<accession>E3SIF5</accession>
<organism evidence="1 2">
    <name type="scientific">Synechococcus phage S-SM1</name>
    <dbReference type="NCBI Taxonomy" id="444859"/>
    <lineage>
        <taxon>Viruses</taxon>
        <taxon>Duplodnaviria</taxon>
        <taxon>Heunggongvirae</taxon>
        <taxon>Uroviricota</taxon>
        <taxon>Caudoviricetes</taxon>
        <taxon>Pantevenvirales</taxon>
        <taxon>Kyanoviridae</taxon>
        <taxon>Thetisvirus</taxon>
        <taxon>Thetisvirus ssm1</taxon>
    </lineage>
</organism>
<dbReference type="InterPro" id="IPR021503">
    <property type="entry name" value="DUF3110"/>
</dbReference>
<dbReference type="GeneID" id="10327480"/>
<evidence type="ECO:0000313" key="1">
    <source>
        <dbReference type="EMBL" id="ADO97202.1"/>
    </source>
</evidence>
<name>E3SIF5_9CAUD</name>